<dbReference type="Proteomes" id="UP000094849">
    <property type="component" value="Unassembled WGS sequence"/>
</dbReference>
<proteinExistence type="predicted"/>
<reference evidence="2 3" key="1">
    <citation type="submission" date="2016-03" db="EMBL/GenBank/DDBJ databases">
        <title>Chemosynthetic sulphur-oxidizing symbionts of marine invertebrate animals are capable of nitrogen fixation.</title>
        <authorList>
            <person name="Petersen J.M."/>
            <person name="Kemper A."/>
            <person name="Gruber-Vodicka H."/>
            <person name="Cardini U."/>
            <person name="Geest Mvander."/>
            <person name="Kleiner M."/>
            <person name="Bulgheresi S."/>
            <person name="Fussmann M."/>
            <person name="Herbold C."/>
            <person name="Seah B.K.B."/>
            <person name="Antony C.Paul."/>
            <person name="Liu D."/>
            <person name="Belitz A."/>
            <person name="Weber M."/>
        </authorList>
    </citation>
    <scope>NUCLEOTIDE SEQUENCE [LARGE SCALE GENOMIC DNA]</scope>
    <source>
        <strain evidence="2">G_D</strain>
    </source>
</reference>
<comment type="caution">
    <text evidence="2">The sequence shown here is derived from an EMBL/GenBank/DDBJ whole genome shotgun (WGS) entry which is preliminary data.</text>
</comment>
<keyword evidence="1" id="KW-0812">Transmembrane</keyword>
<evidence type="ECO:0000313" key="3">
    <source>
        <dbReference type="Proteomes" id="UP000094849"/>
    </source>
</evidence>
<keyword evidence="1" id="KW-0472">Membrane</keyword>
<organism evidence="2 3">
    <name type="scientific">Candidatus Thiodiazotropha endoloripes</name>
    <dbReference type="NCBI Taxonomy" id="1818881"/>
    <lineage>
        <taxon>Bacteria</taxon>
        <taxon>Pseudomonadati</taxon>
        <taxon>Pseudomonadota</taxon>
        <taxon>Gammaproteobacteria</taxon>
        <taxon>Chromatiales</taxon>
        <taxon>Sedimenticolaceae</taxon>
        <taxon>Candidatus Thiodiazotropha</taxon>
    </lineage>
</organism>
<dbReference type="RefSeq" id="WP_069014501.1">
    <property type="nucleotide sequence ID" value="NZ_LVJW01000003.1"/>
</dbReference>
<name>A0A1E2UTK9_9GAMM</name>
<keyword evidence="1" id="KW-1133">Transmembrane helix</keyword>
<evidence type="ECO:0000256" key="1">
    <source>
        <dbReference type="SAM" id="Phobius"/>
    </source>
</evidence>
<keyword evidence="3" id="KW-1185">Reference proteome</keyword>
<accession>A0A1E2UTK9</accession>
<dbReference type="EMBL" id="LVJZ01000003">
    <property type="protein sequence ID" value="ODB97912.1"/>
    <property type="molecule type" value="Genomic_DNA"/>
</dbReference>
<gene>
    <name evidence="2" type="ORF">A3196_14790</name>
</gene>
<sequence>MMERLYKIALTSFAIGTLFLPLLLFVHYLEARYPATTQLTSLAWYEMFIILALLVIPFGTLKLLRVPWNSKESQ</sequence>
<evidence type="ECO:0000313" key="2">
    <source>
        <dbReference type="EMBL" id="ODB97912.1"/>
    </source>
</evidence>
<dbReference type="AlphaFoldDB" id="A0A1E2UTK9"/>
<protein>
    <submittedName>
        <fullName evidence="2">Uncharacterized protein</fullName>
    </submittedName>
</protein>
<feature type="transmembrane region" description="Helical" evidence="1">
    <location>
        <begin position="47"/>
        <end position="64"/>
    </location>
</feature>